<evidence type="ECO:0000313" key="3">
    <source>
        <dbReference type="EMBL" id="ANY72663.1"/>
    </source>
</evidence>
<name>A0A1B2DY86_9BACL</name>
<dbReference type="InterPro" id="IPR004547">
    <property type="entry name" value="Glucosamine6P_isomerase"/>
</dbReference>
<dbReference type="GO" id="GO:0005737">
    <property type="term" value="C:cytoplasm"/>
    <property type="evidence" value="ECO:0007669"/>
    <property type="project" value="TreeGrafter"/>
</dbReference>
<dbReference type="CDD" id="cd01399">
    <property type="entry name" value="GlcN6P_deaminase"/>
    <property type="match status" value="1"/>
</dbReference>
<dbReference type="GO" id="GO:0004342">
    <property type="term" value="F:glucosamine-6-phosphate deaminase activity"/>
    <property type="evidence" value="ECO:0007669"/>
    <property type="project" value="InterPro"/>
</dbReference>
<dbReference type="GO" id="GO:0006043">
    <property type="term" value="P:glucosamine catabolic process"/>
    <property type="evidence" value="ECO:0007669"/>
    <property type="project" value="TreeGrafter"/>
</dbReference>
<dbReference type="GO" id="GO:0005975">
    <property type="term" value="P:carbohydrate metabolic process"/>
    <property type="evidence" value="ECO:0007669"/>
    <property type="project" value="InterPro"/>
</dbReference>
<dbReference type="PANTHER" id="PTHR11280">
    <property type="entry name" value="GLUCOSAMINE-6-PHOSPHATE ISOMERASE"/>
    <property type="match status" value="1"/>
</dbReference>
<dbReference type="EMBL" id="CP016809">
    <property type="protein sequence ID" value="ANY72663.1"/>
    <property type="molecule type" value="Genomic_DNA"/>
</dbReference>
<dbReference type="GO" id="GO:0042802">
    <property type="term" value="F:identical protein binding"/>
    <property type="evidence" value="ECO:0007669"/>
    <property type="project" value="TreeGrafter"/>
</dbReference>
<dbReference type="PANTHER" id="PTHR11280:SF6">
    <property type="entry name" value="GLUCOSAMINE-6-PHOSPHATE ISOMERASE NAGB"/>
    <property type="match status" value="1"/>
</dbReference>
<dbReference type="GO" id="GO:0019262">
    <property type="term" value="P:N-acetylneuraminate catabolic process"/>
    <property type="evidence" value="ECO:0007669"/>
    <property type="project" value="TreeGrafter"/>
</dbReference>
<protein>
    <submittedName>
        <fullName evidence="3">Glucosamine-6-phosphate deaminase</fullName>
    </submittedName>
</protein>
<dbReference type="GO" id="GO:0006046">
    <property type="term" value="P:N-acetylglucosamine catabolic process"/>
    <property type="evidence" value="ECO:0007669"/>
    <property type="project" value="TreeGrafter"/>
</dbReference>
<feature type="domain" description="Glucosamine/galactosamine-6-phosphate isomerase" evidence="2">
    <location>
        <begin position="24"/>
        <end position="243"/>
    </location>
</feature>
<dbReference type="InterPro" id="IPR037171">
    <property type="entry name" value="NagB/RpiA_transferase-like"/>
</dbReference>
<dbReference type="Pfam" id="PF01182">
    <property type="entry name" value="Glucosamine_iso"/>
    <property type="match status" value="1"/>
</dbReference>
<evidence type="ECO:0000259" key="2">
    <source>
        <dbReference type="Pfam" id="PF01182"/>
    </source>
</evidence>
<dbReference type="AlphaFoldDB" id="A0A1B2DY86"/>
<dbReference type="RefSeq" id="WP_099477310.1">
    <property type="nucleotide sequence ID" value="NZ_CP016809.1"/>
</dbReference>
<reference evidence="3" key="1">
    <citation type="submission" date="2016-08" db="EMBL/GenBank/DDBJ databases">
        <title>Complete Genome Seqeunce of Paenibacillus sp. nov. IHBB 9852 from high altitute lake of Indian trans-Himalayas.</title>
        <authorList>
            <person name="Kiran S."/>
            <person name="Swarnkar M.K."/>
            <person name="Rana A."/>
            <person name="Tewari R."/>
            <person name="Gulati A."/>
        </authorList>
    </citation>
    <scope>NUCLEOTIDE SEQUENCE [LARGE SCALE GENOMIC DNA]</scope>
    <source>
        <strain evidence="3">IHBB 9852</strain>
    </source>
</reference>
<sequence>MHDQPFGLVNTQVKDRLKVRVYNSREAMGMAAAADIRTAMQELLAAKERIRMVFAAAPSQNECLEELVRSEGVDWSRVTAFHMDEYIGLPQAAPQRFGTFLSEKLFDRVSPGAVHLLDGLNDADTECHRYGRLLAEAPIDIVVLGIGENGHIAFNDPPVADFDDPALVKPVTLDEACRLQQVNDGCFASLNDVPRRALTLTIPALMSGTQLFCIVPGARKRHAVRRTLTGDIHEACPASILRRHPDCTLYLDRDAYGEGLHD</sequence>
<accession>A0A1B2DY86</accession>
<proteinExistence type="predicted"/>
<organism evidence="3">
    <name type="scientific">Paenibacillus ihbetae</name>
    <dbReference type="NCBI Taxonomy" id="1870820"/>
    <lineage>
        <taxon>Bacteria</taxon>
        <taxon>Bacillati</taxon>
        <taxon>Bacillota</taxon>
        <taxon>Bacilli</taxon>
        <taxon>Bacillales</taxon>
        <taxon>Paenibacillaceae</taxon>
        <taxon>Paenibacillus</taxon>
    </lineage>
</organism>
<dbReference type="Gene3D" id="3.40.50.1360">
    <property type="match status" value="1"/>
</dbReference>
<dbReference type="KEGG" id="pib:BBD41_08720"/>
<gene>
    <name evidence="3" type="ORF">BBD41_08720</name>
</gene>
<dbReference type="InterPro" id="IPR006148">
    <property type="entry name" value="Glc/Gal-6P_isomerase"/>
</dbReference>
<evidence type="ECO:0000256" key="1">
    <source>
        <dbReference type="ARBA" id="ARBA00023277"/>
    </source>
</evidence>
<keyword evidence="1" id="KW-0119">Carbohydrate metabolism</keyword>
<dbReference type="SUPFAM" id="SSF100950">
    <property type="entry name" value="NagB/RpiA/CoA transferase-like"/>
    <property type="match status" value="1"/>
</dbReference>